<name>A0A977KXY3_9CYAN</name>
<gene>
    <name evidence="7" type="ORF">KA717_34915</name>
</gene>
<evidence type="ECO:0000313" key="7">
    <source>
        <dbReference type="EMBL" id="UXE60650.1"/>
    </source>
</evidence>
<evidence type="ECO:0000256" key="5">
    <source>
        <dbReference type="RuleBase" id="RU361157"/>
    </source>
</evidence>
<dbReference type="EMBL" id="CP073041">
    <property type="protein sequence ID" value="UXE60650.1"/>
    <property type="molecule type" value="Genomic_DNA"/>
</dbReference>
<dbReference type="PROSITE" id="PS51012">
    <property type="entry name" value="ABC_TM2"/>
    <property type="match status" value="1"/>
</dbReference>
<dbReference type="InterPro" id="IPR052902">
    <property type="entry name" value="ABC-2_transporter"/>
</dbReference>
<dbReference type="AlphaFoldDB" id="A0A977KXY3"/>
<dbReference type="PANTHER" id="PTHR43027:SF1">
    <property type="entry name" value="DOXORUBICIN RESISTANCE ABC TRANSPORTER PERMEASE PROTEIN DRRC-RELATED"/>
    <property type="match status" value="1"/>
</dbReference>
<keyword evidence="4 5" id="KW-0472">Membrane</keyword>
<evidence type="ECO:0000256" key="4">
    <source>
        <dbReference type="ARBA" id="ARBA00023136"/>
    </source>
</evidence>
<feature type="transmembrane region" description="Helical" evidence="5">
    <location>
        <begin position="26"/>
        <end position="44"/>
    </location>
</feature>
<protein>
    <recommendedName>
        <fullName evidence="5">Transport permease protein</fullName>
    </recommendedName>
</protein>
<dbReference type="InterPro" id="IPR013525">
    <property type="entry name" value="ABC2_TM"/>
</dbReference>
<comment type="subcellular location">
    <subcellularLocation>
        <location evidence="5">Cell membrane</location>
        <topology evidence="5">Multi-pass membrane protein</topology>
    </subcellularLocation>
    <subcellularLocation>
        <location evidence="1">Membrane</location>
        <topology evidence="1">Multi-pass membrane protein</topology>
    </subcellularLocation>
</comment>
<feature type="transmembrane region" description="Helical" evidence="5">
    <location>
        <begin position="64"/>
        <end position="82"/>
    </location>
</feature>
<dbReference type="InterPro" id="IPR000412">
    <property type="entry name" value="ABC_2_transport"/>
</dbReference>
<feature type="transmembrane region" description="Helical" evidence="5">
    <location>
        <begin position="230"/>
        <end position="248"/>
    </location>
</feature>
<organism evidence="7">
    <name type="scientific">Woronichinia naegeliana WA131</name>
    <dbReference type="NCBI Taxonomy" id="2824559"/>
    <lineage>
        <taxon>Bacteria</taxon>
        <taxon>Bacillati</taxon>
        <taxon>Cyanobacteriota</taxon>
        <taxon>Cyanophyceae</taxon>
        <taxon>Synechococcales</taxon>
        <taxon>Coelosphaeriaceae</taxon>
        <taxon>Woronichinia</taxon>
    </lineage>
</organism>
<feature type="transmembrane region" description="Helical" evidence="5">
    <location>
        <begin position="103"/>
        <end position="125"/>
    </location>
</feature>
<dbReference type="GO" id="GO:0043190">
    <property type="term" value="C:ATP-binding cassette (ABC) transporter complex"/>
    <property type="evidence" value="ECO:0007669"/>
    <property type="project" value="InterPro"/>
</dbReference>
<dbReference type="Proteomes" id="UP001065613">
    <property type="component" value="Chromosome"/>
</dbReference>
<dbReference type="KEGG" id="wna:KA717_34915"/>
<feature type="domain" description="ABC transmembrane type-2" evidence="6">
    <location>
        <begin position="24"/>
        <end position="251"/>
    </location>
</feature>
<comment type="similarity">
    <text evidence="5">Belongs to the ABC-2 integral membrane protein family.</text>
</comment>
<accession>A0A977KXY3</accession>
<reference evidence="7" key="1">
    <citation type="submission" date="2021-04" db="EMBL/GenBank/DDBJ databases">
        <title>Genome sequence of Woronichinia naegeliana from Washington state freshwater lake bloom.</title>
        <authorList>
            <person name="Dreher T.W."/>
        </authorList>
    </citation>
    <scope>NUCLEOTIDE SEQUENCE</scope>
    <source>
        <strain evidence="7">WA131</strain>
    </source>
</reference>
<evidence type="ECO:0000259" key="6">
    <source>
        <dbReference type="PROSITE" id="PS51012"/>
    </source>
</evidence>
<keyword evidence="3 5" id="KW-1133">Transmembrane helix</keyword>
<dbReference type="PANTHER" id="PTHR43027">
    <property type="entry name" value="DOXORUBICIN RESISTANCE ABC TRANSPORTER PERMEASE PROTEIN DRRC-RELATED"/>
    <property type="match status" value="1"/>
</dbReference>
<proteinExistence type="inferred from homology"/>
<feature type="transmembrane region" description="Helical" evidence="5">
    <location>
        <begin position="171"/>
        <end position="193"/>
    </location>
</feature>
<evidence type="ECO:0000256" key="2">
    <source>
        <dbReference type="ARBA" id="ARBA00022692"/>
    </source>
</evidence>
<feature type="transmembrane region" description="Helical" evidence="5">
    <location>
        <begin position="137"/>
        <end position="159"/>
    </location>
</feature>
<dbReference type="GO" id="GO:0140359">
    <property type="term" value="F:ABC-type transporter activity"/>
    <property type="evidence" value="ECO:0007669"/>
    <property type="project" value="InterPro"/>
</dbReference>
<dbReference type="Pfam" id="PF01061">
    <property type="entry name" value="ABC2_membrane"/>
    <property type="match status" value="1"/>
</dbReference>
<dbReference type="InterPro" id="IPR047817">
    <property type="entry name" value="ABC2_TM_bact-type"/>
</dbReference>
<keyword evidence="5" id="KW-1003">Cell membrane</keyword>
<dbReference type="PIRSF" id="PIRSF006648">
    <property type="entry name" value="DrrB"/>
    <property type="match status" value="1"/>
</dbReference>
<sequence length="258" mass="28360">MQQYCREIGAIAQRILRELMRRKRSLIFWAVFPIAVLLLNGFIFADRSGLPLNEAMEFAAPASLIGAALFFSCVGGSVATIVSEREQNTLKRLFISPLRGTAYFFGIFLAHTVIAIGQGLLVYSVAVSFGAQFRGSIALGITIIILSIAAYVGIGFILGTQLARRTEDVNALVATFGVPLLILGGAFFPASIFPPTLKAIAVYNPIYHMTTALSGVWANGYSAKDLWPHLQFLIIFSVLMVIGGWFSYRQMLERERRL</sequence>
<keyword evidence="5" id="KW-0813">Transport</keyword>
<evidence type="ECO:0000256" key="1">
    <source>
        <dbReference type="ARBA" id="ARBA00004141"/>
    </source>
</evidence>
<evidence type="ECO:0000256" key="3">
    <source>
        <dbReference type="ARBA" id="ARBA00022989"/>
    </source>
</evidence>
<keyword evidence="2 5" id="KW-0812">Transmembrane</keyword>